<evidence type="ECO:0000256" key="1">
    <source>
        <dbReference type="ARBA" id="ARBA00004141"/>
    </source>
</evidence>
<keyword evidence="3 5" id="KW-1133">Transmembrane helix</keyword>
<dbReference type="OrthoDB" id="5293641at2"/>
<evidence type="ECO:0000256" key="4">
    <source>
        <dbReference type="ARBA" id="ARBA00023136"/>
    </source>
</evidence>
<evidence type="ECO:0000313" key="8">
    <source>
        <dbReference type="Proteomes" id="UP000236884"/>
    </source>
</evidence>
<evidence type="ECO:0000256" key="3">
    <source>
        <dbReference type="ARBA" id="ARBA00022989"/>
    </source>
</evidence>
<dbReference type="RefSeq" id="WP_096356868.1">
    <property type="nucleotide sequence ID" value="NZ_AP014946.1"/>
</dbReference>
<evidence type="ECO:0000256" key="2">
    <source>
        <dbReference type="ARBA" id="ARBA00022692"/>
    </source>
</evidence>
<accession>A0A0S3PXB7</accession>
<feature type="transmembrane region" description="Helical" evidence="5">
    <location>
        <begin position="76"/>
        <end position="93"/>
    </location>
</feature>
<dbReference type="Proteomes" id="UP000236884">
    <property type="component" value="Chromosome"/>
</dbReference>
<dbReference type="GO" id="GO:0016020">
    <property type="term" value="C:membrane"/>
    <property type="evidence" value="ECO:0007669"/>
    <property type="project" value="UniProtKB-SubCell"/>
</dbReference>
<name>A0A0S3PXB7_9BRAD</name>
<keyword evidence="2 5" id="KW-0812">Transmembrane</keyword>
<dbReference type="AlphaFoldDB" id="A0A0S3PXB7"/>
<gene>
    <name evidence="7" type="ORF">GJW-30_1_03105</name>
</gene>
<keyword evidence="8" id="KW-1185">Reference proteome</keyword>
<feature type="domain" description="NnrU" evidence="6">
    <location>
        <begin position="3"/>
        <end position="187"/>
    </location>
</feature>
<dbReference type="InterPro" id="IPR009915">
    <property type="entry name" value="NnrU_dom"/>
</dbReference>
<reference evidence="7 8" key="1">
    <citation type="submission" date="2015-08" db="EMBL/GenBank/DDBJ databases">
        <title>Investigation of the bacterial diversity of lava forest soil.</title>
        <authorList>
            <person name="Lee J.S."/>
        </authorList>
    </citation>
    <scope>NUCLEOTIDE SEQUENCE [LARGE SCALE GENOMIC DNA]</scope>
    <source>
        <strain evidence="7 8">GJW-30</strain>
    </source>
</reference>
<evidence type="ECO:0000313" key="7">
    <source>
        <dbReference type="EMBL" id="BAT60559.1"/>
    </source>
</evidence>
<sequence>MVLLLLGLAIFIGAHVFVEQREARARLIAHLGEGPYKGLFSLVALIGFALIVYGFGSYRATGWVDVWTPPRWTRHVTALLMWFSIIALFAAYLPGRIKLALKHPMLAALKLWALAHLITNGDLGSMILFGSLLAYAVYDRIALKKRGDNGFSGPVTGWGGDTAAVAVGTLAYLAIGYTFHPLLIGVPAFG</sequence>
<keyword evidence="4 5" id="KW-0472">Membrane</keyword>
<organism evidence="7 8">
    <name type="scientific">Variibacter gotjawalensis</name>
    <dbReference type="NCBI Taxonomy" id="1333996"/>
    <lineage>
        <taxon>Bacteria</taxon>
        <taxon>Pseudomonadati</taxon>
        <taxon>Pseudomonadota</taxon>
        <taxon>Alphaproteobacteria</taxon>
        <taxon>Hyphomicrobiales</taxon>
        <taxon>Nitrobacteraceae</taxon>
        <taxon>Variibacter</taxon>
    </lineage>
</organism>
<protein>
    <submittedName>
        <fullName evidence="7">NnrU protein</fullName>
    </submittedName>
</protein>
<proteinExistence type="predicted"/>
<dbReference type="KEGG" id="vgo:GJW-30_1_03105"/>
<evidence type="ECO:0000256" key="5">
    <source>
        <dbReference type="SAM" id="Phobius"/>
    </source>
</evidence>
<feature type="transmembrane region" description="Helical" evidence="5">
    <location>
        <begin position="113"/>
        <end position="138"/>
    </location>
</feature>
<evidence type="ECO:0000259" key="6">
    <source>
        <dbReference type="Pfam" id="PF07298"/>
    </source>
</evidence>
<dbReference type="EMBL" id="AP014946">
    <property type="protein sequence ID" value="BAT60559.1"/>
    <property type="molecule type" value="Genomic_DNA"/>
</dbReference>
<feature type="transmembrane region" description="Helical" evidence="5">
    <location>
        <begin position="35"/>
        <end position="55"/>
    </location>
</feature>
<dbReference type="Pfam" id="PF07298">
    <property type="entry name" value="NnrU"/>
    <property type="match status" value="1"/>
</dbReference>
<comment type="subcellular location">
    <subcellularLocation>
        <location evidence="1">Membrane</location>
        <topology evidence="1">Multi-pass membrane protein</topology>
    </subcellularLocation>
</comment>